<reference evidence="5" key="1">
    <citation type="submission" date="2018-05" db="EMBL/GenBank/DDBJ databases">
        <authorList>
            <person name="Lanie J.A."/>
            <person name="Ng W.-L."/>
            <person name="Kazmierczak K.M."/>
            <person name="Andrzejewski T.M."/>
            <person name="Davidsen T.M."/>
            <person name="Wayne K.J."/>
            <person name="Tettelin H."/>
            <person name="Glass J.I."/>
            <person name="Rusch D."/>
            <person name="Podicherti R."/>
            <person name="Tsui H.-C.T."/>
            <person name="Winkler M.E."/>
        </authorList>
    </citation>
    <scope>NUCLEOTIDE SEQUENCE</scope>
</reference>
<dbReference type="InterPro" id="IPR040442">
    <property type="entry name" value="Pyrv_kinase-like_dom_sf"/>
</dbReference>
<dbReference type="InterPro" id="IPR050251">
    <property type="entry name" value="HpcH-HpaI_aldolase"/>
</dbReference>
<dbReference type="GO" id="GO:0046872">
    <property type="term" value="F:metal ion binding"/>
    <property type="evidence" value="ECO:0007669"/>
    <property type="project" value="UniProtKB-KW"/>
</dbReference>
<keyword evidence="2" id="KW-0479">Metal-binding</keyword>
<gene>
    <name evidence="5" type="ORF">METZ01_LOCUS346606</name>
</gene>
<keyword evidence="3" id="KW-0456">Lyase</keyword>
<evidence type="ECO:0000256" key="2">
    <source>
        <dbReference type="ARBA" id="ARBA00022723"/>
    </source>
</evidence>
<dbReference type="Gene3D" id="3.20.20.60">
    <property type="entry name" value="Phosphoenolpyruvate-binding domains"/>
    <property type="match status" value="1"/>
</dbReference>
<evidence type="ECO:0000259" key="4">
    <source>
        <dbReference type="Pfam" id="PF03328"/>
    </source>
</evidence>
<dbReference type="PANTHER" id="PTHR30502">
    <property type="entry name" value="2-KETO-3-DEOXY-L-RHAMNONATE ALDOLASE"/>
    <property type="match status" value="1"/>
</dbReference>
<name>A0A382R962_9ZZZZ</name>
<dbReference type="Pfam" id="PF03328">
    <property type="entry name" value="HpcH_HpaI"/>
    <property type="match status" value="1"/>
</dbReference>
<dbReference type="GO" id="GO:0005737">
    <property type="term" value="C:cytoplasm"/>
    <property type="evidence" value="ECO:0007669"/>
    <property type="project" value="TreeGrafter"/>
</dbReference>
<dbReference type="SUPFAM" id="SSF51621">
    <property type="entry name" value="Phosphoenolpyruvate/pyruvate domain"/>
    <property type="match status" value="1"/>
</dbReference>
<protein>
    <recommendedName>
        <fullName evidence="4">HpcH/HpaI aldolase/citrate lyase domain-containing protein</fullName>
    </recommendedName>
</protein>
<evidence type="ECO:0000256" key="1">
    <source>
        <dbReference type="ARBA" id="ARBA00005568"/>
    </source>
</evidence>
<dbReference type="InterPro" id="IPR015813">
    <property type="entry name" value="Pyrv/PenolPyrv_kinase-like_dom"/>
</dbReference>
<organism evidence="5">
    <name type="scientific">marine metagenome</name>
    <dbReference type="NCBI Taxonomy" id="408172"/>
    <lineage>
        <taxon>unclassified sequences</taxon>
        <taxon>metagenomes</taxon>
        <taxon>ecological metagenomes</taxon>
    </lineage>
</organism>
<accession>A0A382R962</accession>
<proteinExistence type="inferred from homology"/>
<dbReference type="EMBL" id="UINC01119719">
    <property type="protein sequence ID" value="SVC93752.1"/>
    <property type="molecule type" value="Genomic_DNA"/>
</dbReference>
<evidence type="ECO:0000313" key="5">
    <source>
        <dbReference type="EMBL" id="SVC93752.1"/>
    </source>
</evidence>
<dbReference type="GO" id="GO:0016832">
    <property type="term" value="F:aldehyde-lyase activity"/>
    <property type="evidence" value="ECO:0007669"/>
    <property type="project" value="TreeGrafter"/>
</dbReference>
<dbReference type="AlphaFoldDB" id="A0A382R962"/>
<sequence length="273" mass="29605">MACASVIAVLSLCVPSTPVLAQDDYVRMNRTIELLENGQAALGVLSADYSLGNARTLAGSNLDFIIIDMEHFPFDVERLQMFLLGMTDKRRIQQKGNLQMNVTPFVRVPATGAEQVLFQAKQVLDVGVFGVMYPSISTVEEAENAVRATRYPQTTGAPDFEPAGLRGRNPANATWFWGVRDYMQRADVWPLDPRGDLLAILQIETVEGVENVEEIVKVPGIGVLFIGPSDLTASMGYPSGSEVEDAIQRVLAACLAQGVPCAITTSAGSVERR</sequence>
<evidence type="ECO:0000256" key="3">
    <source>
        <dbReference type="ARBA" id="ARBA00023239"/>
    </source>
</evidence>
<feature type="domain" description="HpcH/HpaI aldolase/citrate lyase" evidence="4">
    <location>
        <begin position="54"/>
        <end position="260"/>
    </location>
</feature>
<comment type="similarity">
    <text evidence="1">Belongs to the HpcH/HpaI aldolase family.</text>
</comment>
<dbReference type="PANTHER" id="PTHR30502:SF0">
    <property type="entry name" value="PHOSPHOENOLPYRUVATE CARBOXYLASE FAMILY PROTEIN"/>
    <property type="match status" value="1"/>
</dbReference>
<dbReference type="InterPro" id="IPR005000">
    <property type="entry name" value="Aldolase/citrate-lyase_domain"/>
</dbReference>
<feature type="non-terminal residue" evidence="5">
    <location>
        <position position="273"/>
    </location>
</feature>